<dbReference type="InterPro" id="IPR011051">
    <property type="entry name" value="RmlC_Cupin_sf"/>
</dbReference>
<dbReference type="Gene3D" id="2.60.120.10">
    <property type="entry name" value="Jelly Rolls"/>
    <property type="match status" value="2"/>
</dbReference>
<comment type="caution">
    <text evidence="3">The sequence shown here is derived from an EMBL/GenBank/DDBJ whole genome shotgun (WGS) entry which is preliminary data.</text>
</comment>
<gene>
    <name evidence="3" type="ORF">NPE20_25810</name>
</gene>
<organism evidence="3 4">
    <name type="scientific">Mucilaginibacter aquariorum</name>
    <dbReference type="NCBI Taxonomy" id="2967225"/>
    <lineage>
        <taxon>Bacteria</taxon>
        <taxon>Pseudomonadati</taxon>
        <taxon>Bacteroidota</taxon>
        <taxon>Sphingobacteriia</taxon>
        <taxon>Sphingobacteriales</taxon>
        <taxon>Sphingobacteriaceae</taxon>
        <taxon>Mucilaginibacter</taxon>
    </lineage>
</organism>
<dbReference type="InterPro" id="IPR014710">
    <property type="entry name" value="RmlC-like_jellyroll"/>
</dbReference>
<protein>
    <submittedName>
        <fullName evidence="3">Class I mannose-6-phosphate isomerase</fullName>
    </submittedName>
</protein>
<dbReference type="Proteomes" id="UP001204376">
    <property type="component" value="Unassembled WGS sequence"/>
</dbReference>
<evidence type="ECO:0000256" key="2">
    <source>
        <dbReference type="ARBA" id="ARBA00022833"/>
    </source>
</evidence>
<dbReference type="CDD" id="cd07010">
    <property type="entry name" value="cupin_PMI_type_I_N_bac"/>
    <property type="match status" value="1"/>
</dbReference>
<dbReference type="PANTHER" id="PTHR42742:SF3">
    <property type="entry name" value="FRUCTOKINASE"/>
    <property type="match status" value="1"/>
</dbReference>
<dbReference type="InterPro" id="IPR051804">
    <property type="entry name" value="Carb_Metab_Reg_Kinase/Isom"/>
</dbReference>
<name>A0ABT1TAY1_9SPHI</name>
<keyword evidence="2" id="KW-0862">Zinc</keyword>
<evidence type="ECO:0000256" key="1">
    <source>
        <dbReference type="ARBA" id="ARBA00022723"/>
    </source>
</evidence>
<dbReference type="RefSeq" id="WP_256541583.1">
    <property type="nucleotide sequence ID" value="NZ_JANHOH010000014.1"/>
</dbReference>
<dbReference type="GO" id="GO:0016853">
    <property type="term" value="F:isomerase activity"/>
    <property type="evidence" value="ECO:0007669"/>
    <property type="project" value="UniProtKB-KW"/>
</dbReference>
<reference evidence="3 4" key="1">
    <citation type="submission" date="2022-07" db="EMBL/GenBank/DDBJ databases">
        <title>Mucilaginibacter sp. JC4.</title>
        <authorList>
            <person name="Le V."/>
            <person name="Ko S.-R."/>
            <person name="Ahn C.-Y."/>
            <person name="Oh H.-M."/>
        </authorList>
    </citation>
    <scope>NUCLEOTIDE SEQUENCE [LARGE SCALE GENOMIC DNA]</scope>
    <source>
        <strain evidence="3 4">JC4</strain>
    </source>
</reference>
<keyword evidence="1" id="KW-0479">Metal-binding</keyword>
<sequence>MTYKSLIFNNKNSAKPVNIEVLRNTDQFVMPALNETGATSGYDIYPSFKIAQSIHSGYESLGEHILKTSGNFILDGYGSVYWDIIKNSLTDFFNKKGIDTKWIFIENYLKPEQEIDKLIAPYLGGDDPLFGKVYPGDISDFYDTDSLAGLTPDNSSLTFIYGCGAALANWQCPVIYFDVPKNEIQFRSRAGNICNLGAQLPNEPKAQYKRFYFIDWVVFNKHKQALLPRVAVIVDEQRPYEITWTTGETLRGALTDMSSNAFRARPWFEPGVWGGQWIKKHIDGLNKDVINYAWSFELIAPENGIVLESNGIRLEVSIDNLLYNNNKLILGKAADRFGYKFPIRFDFLDTMNGDNLSLQCHPTVPYTKANFGEDFTQDETYYILDAEEDAEVYLGFQENIDKDSFKAVLEESFNTSSPIDVEKYVQVFPAKKHDLFLIPNGTVHCSGKNNMVLEISATPYIFTFKMYDWVRPDLSGNPRTLNIDRAFDNLNFTRKGDVVTDTLISKQAVVKEGVDWKLISLSTHPEHFYNIERFEFETDVTDSTNDQCLILSLVEGESIIVKTGDLEQVIHYTETFIIPANAKTYSMRNNGNKKAKVVKAYVKDECC</sequence>
<keyword evidence="4" id="KW-1185">Reference proteome</keyword>
<accession>A0ABT1TAY1</accession>
<proteinExistence type="predicted"/>
<keyword evidence="3" id="KW-0413">Isomerase</keyword>
<evidence type="ECO:0000313" key="4">
    <source>
        <dbReference type="Proteomes" id="UP001204376"/>
    </source>
</evidence>
<dbReference type="PANTHER" id="PTHR42742">
    <property type="entry name" value="TRANSCRIPTIONAL REPRESSOR MPRA"/>
    <property type="match status" value="1"/>
</dbReference>
<dbReference type="EMBL" id="JANHOH010000014">
    <property type="protein sequence ID" value="MCQ6961416.1"/>
    <property type="molecule type" value="Genomic_DNA"/>
</dbReference>
<dbReference type="SUPFAM" id="SSF51182">
    <property type="entry name" value="RmlC-like cupins"/>
    <property type="match status" value="1"/>
</dbReference>
<evidence type="ECO:0000313" key="3">
    <source>
        <dbReference type="EMBL" id="MCQ6961416.1"/>
    </source>
</evidence>